<reference evidence="2" key="1">
    <citation type="submission" date="2020-08" db="EMBL/GenBank/DDBJ databases">
        <title>Genome public.</title>
        <authorList>
            <person name="Liu C."/>
            <person name="Sun Q."/>
        </authorList>
    </citation>
    <scope>NUCLEOTIDE SEQUENCE</scope>
    <source>
        <strain evidence="2">BX15</strain>
    </source>
</reference>
<evidence type="ECO:0000313" key="2">
    <source>
        <dbReference type="EMBL" id="MBC5770282.1"/>
    </source>
</evidence>
<keyword evidence="1" id="KW-0812">Transmembrane</keyword>
<dbReference type="EMBL" id="JACOQI010000006">
    <property type="protein sequence ID" value="MBC5770282.1"/>
    <property type="molecule type" value="Genomic_DNA"/>
</dbReference>
<keyword evidence="1" id="KW-0472">Membrane</keyword>
<evidence type="ECO:0000256" key="1">
    <source>
        <dbReference type="SAM" id="Phobius"/>
    </source>
</evidence>
<evidence type="ECO:0008006" key="4">
    <source>
        <dbReference type="Google" id="ProtNLM"/>
    </source>
</evidence>
<name>A0A923MJY3_9FIRM</name>
<dbReference type="RefSeq" id="WP_187014573.1">
    <property type="nucleotide sequence ID" value="NZ_JACOQI010000006.1"/>
</dbReference>
<accession>A0A923MJY3</accession>
<evidence type="ECO:0000313" key="3">
    <source>
        <dbReference type="Proteomes" id="UP000620327"/>
    </source>
</evidence>
<protein>
    <recommendedName>
        <fullName evidence="4">Cell division protein FtsL</fullName>
    </recommendedName>
</protein>
<gene>
    <name evidence="2" type="ORF">H8Z83_08095</name>
</gene>
<dbReference type="Proteomes" id="UP000620327">
    <property type="component" value="Unassembled WGS sequence"/>
</dbReference>
<keyword evidence="1" id="KW-1133">Transmembrane helix</keyword>
<dbReference type="AlphaFoldDB" id="A0A923MJY3"/>
<keyword evidence="3" id="KW-1185">Reference proteome</keyword>
<comment type="caution">
    <text evidence="2">The sequence shown here is derived from an EMBL/GenBank/DDBJ whole genome shotgun (WGS) entry which is preliminary data.</text>
</comment>
<proteinExistence type="predicted"/>
<organism evidence="2 3">
    <name type="scientific">Dysosmobacter segnis</name>
    <dbReference type="NCBI Taxonomy" id="2763042"/>
    <lineage>
        <taxon>Bacteria</taxon>
        <taxon>Bacillati</taxon>
        <taxon>Bacillota</taxon>
        <taxon>Clostridia</taxon>
        <taxon>Eubacteriales</taxon>
        <taxon>Oscillospiraceae</taxon>
        <taxon>Dysosmobacter</taxon>
    </lineage>
</organism>
<sequence length="186" mass="20549">MASAAREYRYAHREFSTNGSLARDLDWAVRERELEHAGEVPRHERTQAAPKVYHKEQVLVRERQAIPVLSVLGVTAVAVAAVMLLLSYVQLTTLAADTVALKSELTVLQAENVSLTAQHEQMFDMATVKEVAAAAGMAKPTSSQITYLDLDSEDSAVVYRTETPSVFSRILSSLHHGVYAVVEYFD</sequence>
<feature type="transmembrane region" description="Helical" evidence="1">
    <location>
        <begin position="65"/>
        <end position="89"/>
    </location>
</feature>